<dbReference type="NCBIfam" id="TIGR03747">
    <property type="entry name" value="conj_TIGR03747"/>
    <property type="match status" value="1"/>
</dbReference>
<evidence type="ECO:0000313" key="3">
    <source>
        <dbReference type="Proteomes" id="UP000268696"/>
    </source>
</evidence>
<gene>
    <name evidence="2" type="ORF">C4K03_2368</name>
</gene>
<evidence type="ECO:0000256" key="1">
    <source>
        <dbReference type="SAM" id="Phobius"/>
    </source>
</evidence>
<dbReference type="EMBL" id="CP027754">
    <property type="protein sequence ID" value="AZE54523.1"/>
    <property type="molecule type" value="Genomic_DNA"/>
</dbReference>
<feature type="transmembrane region" description="Helical" evidence="1">
    <location>
        <begin position="178"/>
        <end position="196"/>
    </location>
</feature>
<evidence type="ECO:0000313" key="2">
    <source>
        <dbReference type="EMBL" id="AZE54523.1"/>
    </source>
</evidence>
<sequence length="228" mass="25265">MGLITLPLWFIGVLLGSLLLCLVIELVGLHLFWPEQGWRHAQGMMSFELQQLSSHFTRSVVVPEPGRSAYRLVTWLHQSLLLDSGLLDWLTRMNEQAKAADTARGFNASLAQAVVYLERYVLAAFYTTVTFGLRLLVLAMTLPLFALAALTGLLDGLVRRDLRRFCAGRESGFLYHRARATILPLAVLPWVTYLALPVSVHPLLMLLPAAGMLGVAVSVTLGSFKKHL</sequence>
<keyword evidence="1" id="KW-0472">Membrane</keyword>
<accession>A0A3G7U584</accession>
<dbReference type="Pfam" id="PF14348">
    <property type="entry name" value="DtrJ-like"/>
    <property type="match status" value="1"/>
</dbReference>
<feature type="transmembrane region" description="Helical" evidence="1">
    <location>
        <begin position="6"/>
        <end position="33"/>
    </location>
</feature>
<dbReference type="Proteomes" id="UP000268696">
    <property type="component" value="Chromosome"/>
</dbReference>
<protein>
    <submittedName>
        <fullName evidence="2">Putative membrane protein</fullName>
    </submittedName>
</protein>
<name>A0A3G7U584_9PSED</name>
<keyword evidence="1" id="KW-0812">Transmembrane</keyword>
<dbReference type="InterPro" id="IPR022266">
    <property type="entry name" value="DtrJ-like"/>
</dbReference>
<proteinExistence type="predicted"/>
<keyword evidence="1" id="KW-1133">Transmembrane helix</keyword>
<reference evidence="2 3" key="1">
    <citation type="submission" date="2018-03" db="EMBL/GenBank/DDBJ databases">
        <title>Diversity of phytobeneficial traits revealed by whole-genome analysis of worldwide-isolated phenazine-producing Pseudomonas spp.</title>
        <authorList>
            <person name="Biessy A."/>
            <person name="Novinscak A."/>
            <person name="Blom J."/>
            <person name="Leger G."/>
            <person name="Thomashow L.S."/>
            <person name="Cazorla F.M."/>
            <person name="Josic D."/>
            <person name="Filion M."/>
        </authorList>
    </citation>
    <scope>NUCLEOTIDE SEQUENCE [LARGE SCALE GENOMIC DNA]</scope>
    <source>
        <strain evidence="2 3">30B</strain>
    </source>
</reference>
<dbReference type="AlphaFoldDB" id="A0A3G7U584"/>
<organism evidence="2 3">
    <name type="scientific">Pseudomonas synxantha</name>
    <dbReference type="NCBI Taxonomy" id="47883"/>
    <lineage>
        <taxon>Bacteria</taxon>
        <taxon>Pseudomonadati</taxon>
        <taxon>Pseudomonadota</taxon>
        <taxon>Gammaproteobacteria</taxon>
        <taxon>Pseudomonadales</taxon>
        <taxon>Pseudomonadaceae</taxon>
        <taxon>Pseudomonas</taxon>
    </lineage>
</organism>
<feature type="transmembrane region" description="Helical" evidence="1">
    <location>
        <begin position="202"/>
        <end position="224"/>
    </location>
</feature>
<feature type="transmembrane region" description="Helical" evidence="1">
    <location>
        <begin position="135"/>
        <end position="158"/>
    </location>
</feature>